<dbReference type="STRING" id="639004.SAMN04488239_1279"/>
<dbReference type="PRINTS" id="PR01438">
    <property type="entry name" value="UNVRSLSTRESS"/>
</dbReference>
<keyword evidence="4" id="KW-1185">Reference proteome</keyword>
<organism evidence="3 4">
    <name type="scientific">Ruegeria marina</name>
    <dbReference type="NCBI Taxonomy" id="639004"/>
    <lineage>
        <taxon>Bacteria</taxon>
        <taxon>Pseudomonadati</taxon>
        <taxon>Pseudomonadota</taxon>
        <taxon>Alphaproteobacteria</taxon>
        <taxon>Rhodobacterales</taxon>
        <taxon>Roseobacteraceae</taxon>
        <taxon>Ruegeria</taxon>
    </lineage>
</organism>
<feature type="domain" description="UspA" evidence="2">
    <location>
        <begin position="1"/>
        <end position="137"/>
    </location>
</feature>
<evidence type="ECO:0000256" key="1">
    <source>
        <dbReference type="ARBA" id="ARBA00008791"/>
    </source>
</evidence>
<dbReference type="InterPro" id="IPR006015">
    <property type="entry name" value="Universal_stress_UspA"/>
</dbReference>
<dbReference type="OrthoDB" id="9792500at2"/>
<dbReference type="PANTHER" id="PTHR46268">
    <property type="entry name" value="STRESS RESPONSE PROTEIN NHAX"/>
    <property type="match status" value="1"/>
</dbReference>
<dbReference type="SUPFAM" id="SSF52402">
    <property type="entry name" value="Adenine nucleotide alpha hydrolases-like"/>
    <property type="match status" value="1"/>
</dbReference>
<dbReference type="CDD" id="cd00293">
    <property type="entry name" value="USP-like"/>
    <property type="match status" value="1"/>
</dbReference>
<name>A0A1G7ETU9_9RHOB</name>
<evidence type="ECO:0000313" key="3">
    <source>
        <dbReference type="EMBL" id="SDE67007.1"/>
    </source>
</evidence>
<reference evidence="4" key="1">
    <citation type="submission" date="2016-10" db="EMBL/GenBank/DDBJ databases">
        <authorList>
            <person name="Varghese N."/>
            <person name="Submissions S."/>
        </authorList>
    </citation>
    <scope>NUCLEOTIDE SEQUENCE [LARGE SCALE GENOMIC DNA]</scope>
    <source>
        <strain evidence="4">CGMCC 1.9108</strain>
    </source>
</reference>
<evidence type="ECO:0000259" key="2">
    <source>
        <dbReference type="Pfam" id="PF00582"/>
    </source>
</evidence>
<evidence type="ECO:0000313" key="4">
    <source>
        <dbReference type="Proteomes" id="UP000199628"/>
    </source>
</evidence>
<dbReference type="EMBL" id="FMZV01000027">
    <property type="protein sequence ID" value="SDE67007.1"/>
    <property type="molecule type" value="Genomic_DNA"/>
</dbReference>
<dbReference type="InterPro" id="IPR014729">
    <property type="entry name" value="Rossmann-like_a/b/a_fold"/>
</dbReference>
<comment type="similarity">
    <text evidence="1">Belongs to the universal stress protein A family.</text>
</comment>
<proteinExistence type="inferred from homology"/>
<dbReference type="RefSeq" id="WP_093037687.1">
    <property type="nucleotide sequence ID" value="NZ_FMZV01000027.1"/>
</dbReference>
<dbReference type="Pfam" id="PF00582">
    <property type="entry name" value="Usp"/>
    <property type="match status" value="1"/>
</dbReference>
<accession>A0A1G7ETU9</accession>
<dbReference type="Gene3D" id="3.40.50.620">
    <property type="entry name" value="HUPs"/>
    <property type="match status" value="1"/>
</dbReference>
<dbReference type="PANTHER" id="PTHR46268:SF6">
    <property type="entry name" value="UNIVERSAL STRESS PROTEIN UP12"/>
    <property type="match status" value="1"/>
</dbReference>
<gene>
    <name evidence="3" type="ORF">SAMN04488239_1279</name>
</gene>
<dbReference type="InterPro" id="IPR006016">
    <property type="entry name" value="UspA"/>
</dbReference>
<dbReference type="AlphaFoldDB" id="A0A1G7ETU9"/>
<dbReference type="Proteomes" id="UP000199628">
    <property type="component" value="Unassembled WGS sequence"/>
</dbReference>
<protein>
    <submittedName>
        <fullName evidence="3">Nucleotide-binding universal stress protein, UspA family</fullName>
    </submittedName>
</protein>
<sequence length="137" mass="14734">MFKHILVPVDLAHVERLTKALGVAAEMARSCSAPVTYIAIAEETPGPVGHNPKEFLENLQAFARGEAEKHGIAARAHMIVSTDPAAEINRSIRQAAKDLEADLVVMASHPPTVMNWILPSHAGNVAEHSDASVFVVR</sequence>